<gene>
    <name evidence="2" type="ORF">CVO77_13085</name>
</gene>
<name>A0A2S8B0V4_9SPHN</name>
<keyword evidence="3" id="KW-1185">Reference proteome</keyword>
<protein>
    <recommendedName>
        <fullName evidence="1">SnoaL-like domain-containing protein</fullName>
    </recommendedName>
</protein>
<accession>A0A2S8B0V4</accession>
<feature type="domain" description="SnoaL-like" evidence="1">
    <location>
        <begin position="10"/>
        <end position="110"/>
    </location>
</feature>
<dbReference type="EMBL" id="PHFW01000003">
    <property type="protein sequence ID" value="PQM26031.1"/>
    <property type="molecule type" value="Genomic_DNA"/>
</dbReference>
<sequence length="137" mass="15573">MESRMTENLIRGFFAAADSLDEERFLGGLPEDIVWRFGNFPVANGREAVREQYRLVTGILTAMYHDIVGMWAAGDCVTAETRVHYTDRHGRKFEFPGCDIIFLEGGQIKEVRIFVDNHTLFIPPTEEYAARAAEEIA</sequence>
<dbReference type="InterPro" id="IPR037401">
    <property type="entry name" value="SnoaL-like"/>
</dbReference>
<comment type="caution">
    <text evidence="2">The sequence shown here is derived from an EMBL/GenBank/DDBJ whole genome shotgun (WGS) entry which is preliminary data.</text>
</comment>
<dbReference type="Proteomes" id="UP000238954">
    <property type="component" value="Chromosome"/>
</dbReference>
<organism evidence="2 3">
    <name type="scientific">Sphingopyxis lindanitolerans</name>
    <dbReference type="NCBI Taxonomy" id="2054227"/>
    <lineage>
        <taxon>Bacteria</taxon>
        <taxon>Pseudomonadati</taxon>
        <taxon>Pseudomonadota</taxon>
        <taxon>Alphaproteobacteria</taxon>
        <taxon>Sphingomonadales</taxon>
        <taxon>Sphingomonadaceae</taxon>
        <taxon>Sphingopyxis</taxon>
    </lineage>
</organism>
<reference evidence="3" key="1">
    <citation type="submission" date="2017-11" db="EMBL/GenBank/DDBJ databases">
        <title>The complete genome sequence of Sphingopyxis pomeranensis sp. nov. strain WS5A3p.</title>
        <authorList>
            <person name="Kaminski M.A."/>
        </authorList>
    </citation>
    <scope>NUCLEOTIDE SEQUENCE [LARGE SCALE GENOMIC DNA]</scope>
    <source>
        <strain evidence="3">WS5A3p</strain>
    </source>
</reference>
<dbReference type="SUPFAM" id="SSF54427">
    <property type="entry name" value="NTF2-like"/>
    <property type="match status" value="1"/>
</dbReference>
<dbReference type="InterPro" id="IPR032710">
    <property type="entry name" value="NTF2-like_dom_sf"/>
</dbReference>
<evidence type="ECO:0000313" key="2">
    <source>
        <dbReference type="EMBL" id="PQM26031.1"/>
    </source>
</evidence>
<evidence type="ECO:0000313" key="3">
    <source>
        <dbReference type="Proteomes" id="UP000238954"/>
    </source>
</evidence>
<dbReference type="AlphaFoldDB" id="A0A2S8B0V4"/>
<evidence type="ECO:0000259" key="1">
    <source>
        <dbReference type="Pfam" id="PF12680"/>
    </source>
</evidence>
<dbReference type="Pfam" id="PF12680">
    <property type="entry name" value="SnoaL_2"/>
    <property type="match status" value="1"/>
</dbReference>
<dbReference type="Gene3D" id="3.10.450.50">
    <property type="match status" value="1"/>
</dbReference>
<proteinExistence type="predicted"/>